<evidence type="ECO:0000313" key="2">
    <source>
        <dbReference type="Proteomes" id="UP000032300"/>
    </source>
</evidence>
<name>A0A7U4J6N6_9SPHN</name>
<dbReference type="AlphaFoldDB" id="A0A7U4J6N6"/>
<dbReference type="Proteomes" id="UP000032300">
    <property type="component" value="Chromosome"/>
</dbReference>
<dbReference type="EMBL" id="CP010836">
    <property type="protein sequence ID" value="AJP71228.1"/>
    <property type="molecule type" value="Genomic_DNA"/>
</dbReference>
<dbReference type="OrthoDB" id="7605652at2"/>
<protein>
    <submittedName>
        <fullName evidence="1">Uncharacterized protein</fullName>
    </submittedName>
</protein>
<reference evidence="1 2" key="1">
    <citation type="journal article" date="2015" name="Int. J. Syst. Evol. Microbiol.">
        <title>Sphingomonas hengshuiensis sp. nov., isolated from lake wetland.</title>
        <authorList>
            <person name="Wei S."/>
            <person name="Wang T."/>
            <person name="Liu H."/>
            <person name="Zhang C."/>
            <person name="Guo J."/>
            <person name="Wang Q."/>
            <person name="Liang K."/>
            <person name="Zhang Z."/>
        </authorList>
    </citation>
    <scope>NUCLEOTIDE SEQUENCE [LARGE SCALE GENOMIC DNA]</scope>
    <source>
        <strain evidence="1 2">WHSC-8</strain>
    </source>
</reference>
<sequence length="59" mass="6333">MSEPDMPRDEAAMLRDMLAIADRLAASEDALMAGQYAHLRARVAALVELRSFADGAEAA</sequence>
<evidence type="ECO:0000313" key="1">
    <source>
        <dbReference type="EMBL" id="AJP71228.1"/>
    </source>
</evidence>
<dbReference type="RefSeq" id="WP_044330683.1">
    <property type="nucleotide sequence ID" value="NZ_CP010836.1"/>
</dbReference>
<keyword evidence="2" id="KW-1185">Reference proteome</keyword>
<proteinExistence type="predicted"/>
<reference evidence="1 2" key="2">
    <citation type="submission" date="2015-02" db="EMBL/GenBank/DDBJ databases">
        <title>The complete genome of Sphingomonas hengshuiensis sp. WHSC-8 isolated from soil of Hengshui Lake.</title>
        <authorList>
            <person name="Wei S."/>
            <person name="Guo J."/>
            <person name="Su C."/>
            <person name="Wu R."/>
            <person name="Zhang Z."/>
            <person name="Liang K."/>
            <person name="Li H."/>
            <person name="Wang T."/>
            <person name="Liu H."/>
            <person name="Zhang C."/>
            <person name="Li Z."/>
            <person name="Wang Q."/>
            <person name="Meng J."/>
        </authorList>
    </citation>
    <scope>NUCLEOTIDE SEQUENCE [LARGE SCALE GENOMIC DNA]</scope>
    <source>
        <strain evidence="1 2">WHSC-8</strain>
    </source>
</reference>
<organism evidence="1 2">
    <name type="scientific">Sphingomonas hengshuiensis</name>
    <dbReference type="NCBI Taxonomy" id="1609977"/>
    <lineage>
        <taxon>Bacteria</taxon>
        <taxon>Pseudomonadati</taxon>
        <taxon>Pseudomonadota</taxon>
        <taxon>Alphaproteobacteria</taxon>
        <taxon>Sphingomonadales</taxon>
        <taxon>Sphingomonadaceae</taxon>
        <taxon>Sphingomonas</taxon>
    </lineage>
</organism>
<dbReference type="KEGG" id="sphi:TS85_04535"/>
<gene>
    <name evidence="1" type="ORF">TS85_04535</name>
</gene>
<accession>A0A7U4J6N6</accession>